<organism evidence="2 3">
    <name type="scientific">Limnobacter thiooxidans</name>
    <dbReference type="NCBI Taxonomy" id="131080"/>
    <lineage>
        <taxon>Bacteria</taxon>
        <taxon>Pseudomonadati</taxon>
        <taxon>Pseudomonadota</taxon>
        <taxon>Betaproteobacteria</taxon>
        <taxon>Burkholderiales</taxon>
        <taxon>Burkholderiaceae</taxon>
        <taxon>Limnobacter</taxon>
    </lineage>
</organism>
<evidence type="ECO:0000256" key="1">
    <source>
        <dbReference type="SAM" id="Phobius"/>
    </source>
</evidence>
<name>A0AA86J1S8_9BURK</name>
<feature type="transmembrane region" description="Helical" evidence="1">
    <location>
        <begin position="54"/>
        <end position="76"/>
    </location>
</feature>
<dbReference type="EMBL" id="AP028947">
    <property type="protein sequence ID" value="BET27453.1"/>
    <property type="molecule type" value="Genomic_DNA"/>
</dbReference>
<gene>
    <name evidence="2" type="ORF">RGQ30_29540</name>
</gene>
<dbReference type="RefSeq" id="WP_130557470.1">
    <property type="nucleotide sequence ID" value="NZ_AP028947.1"/>
</dbReference>
<keyword evidence="1" id="KW-1133">Transmembrane helix</keyword>
<feature type="transmembrane region" description="Helical" evidence="1">
    <location>
        <begin position="21"/>
        <end position="42"/>
    </location>
</feature>
<accession>A0AA86J1S8</accession>
<keyword evidence="1" id="KW-0812">Transmembrane</keyword>
<keyword evidence="3" id="KW-1185">Reference proteome</keyword>
<proteinExistence type="predicted"/>
<protein>
    <submittedName>
        <fullName evidence="2">Uncharacterized protein</fullName>
    </submittedName>
</protein>
<keyword evidence="1" id="KW-0472">Membrane</keyword>
<reference evidence="2 3" key="1">
    <citation type="submission" date="2023-10" db="EMBL/GenBank/DDBJ databases">
        <title>Complete Genome Sequence of Limnobacter thiooxidans CS-K2T, Isolated from freshwater lake sediments in Bavaria, Germany.</title>
        <authorList>
            <person name="Naruki M."/>
            <person name="Watanabe A."/>
            <person name="Warashina T."/>
            <person name="Morita T."/>
            <person name="Arakawa K."/>
        </authorList>
    </citation>
    <scope>NUCLEOTIDE SEQUENCE [LARGE SCALE GENOMIC DNA]</scope>
    <source>
        <strain evidence="2 3">CS-K2</strain>
    </source>
</reference>
<evidence type="ECO:0000313" key="3">
    <source>
        <dbReference type="Proteomes" id="UP001329151"/>
    </source>
</evidence>
<dbReference type="Proteomes" id="UP001329151">
    <property type="component" value="Chromosome"/>
</dbReference>
<evidence type="ECO:0000313" key="2">
    <source>
        <dbReference type="EMBL" id="BET27453.1"/>
    </source>
</evidence>
<dbReference type="KEGG" id="lto:RGQ30_29540"/>
<dbReference type="AlphaFoldDB" id="A0AA86J1S8"/>
<sequence length="133" mass="15297">MNTSQLKQFETRLWVIRQMKQVSASLLVGVSTLIFLDSIHVLSSVLHALETAALFPYMIVFVAYSVCGAFSLGILARYAFIRHMKRVEVDIERAWLKRKQAEVTAKRSSFKLVRGPVRQHDTSYEPSRQLRRA</sequence>